<evidence type="ECO:0000259" key="10">
    <source>
        <dbReference type="SMART" id="SM00363"/>
    </source>
</evidence>
<accession>A0A1G2BL28</accession>
<comment type="function">
    <text evidence="7">One of the primary rRNA binding proteins, it binds directly to 16S rRNA where it nucleates assembly of the body of the 30S subunit.</text>
</comment>
<dbReference type="SUPFAM" id="SSF55174">
    <property type="entry name" value="Alpha-L RNA-binding motif"/>
    <property type="match status" value="1"/>
</dbReference>
<evidence type="ECO:0000256" key="2">
    <source>
        <dbReference type="ARBA" id="ARBA00022730"/>
    </source>
</evidence>
<evidence type="ECO:0000256" key="8">
    <source>
        <dbReference type="RuleBase" id="RU003699"/>
    </source>
</evidence>
<dbReference type="GO" id="GO:0019843">
    <property type="term" value="F:rRNA binding"/>
    <property type="evidence" value="ECO:0007669"/>
    <property type="project" value="UniProtKB-UniRule"/>
</dbReference>
<reference evidence="12 13" key="1">
    <citation type="journal article" date="2016" name="Nat. Commun.">
        <title>Thousands of microbial genomes shed light on interconnected biogeochemical processes in an aquifer system.</title>
        <authorList>
            <person name="Anantharaman K."/>
            <person name="Brown C.T."/>
            <person name="Hug L.A."/>
            <person name="Sharon I."/>
            <person name="Castelle C.J."/>
            <person name="Probst A.J."/>
            <person name="Thomas B.C."/>
            <person name="Singh A."/>
            <person name="Wilkins M.J."/>
            <person name="Karaoz U."/>
            <person name="Brodie E.L."/>
            <person name="Williams K.H."/>
            <person name="Hubbard S.S."/>
            <person name="Banfield J.F."/>
        </authorList>
    </citation>
    <scope>NUCLEOTIDE SEQUENCE [LARGE SCALE GENOMIC DNA]</scope>
</reference>
<gene>
    <name evidence="7" type="primary">rpsD</name>
    <name evidence="12" type="ORF">A2677_03465</name>
</gene>
<dbReference type="HAMAP" id="MF_01306_B">
    <property type="entry name" value="Ribosomal_uS4_B"/>
    <property type="match status" value="1"/>
</dbReference>
<evidence type="ECO:0000313" key="12">
    <source>
        <dbReference type="EMBL" id="OGY89871.1"/>
    </source>
</evidence>
<evidence type="ECO:0000256" key="9">
    <source>
        <dbReference type="SAM" id="MobiDB-lite"/>
    </source>
</evidence>
<evidence type="ECO:0000256" key="5">
    <source>
        <dbReference type="ARBA" id="ARBA00023274"/>
    </source>
</evidence>
<sequence>MARKIGPKHKLCRTLGVKLCDSFKCPVTKRNYPPGQHGPRKMRTKLSNYGKQQREKQKAKFIYGLLERQFHTTFERARRLPGSTGTNLLVLLEKRLDNVVYRSGLATTKQAARQLVNHGHFAVNGKNLDIPSYTVRVGDTIAVKETKRNSGYWKSVLENTKKTEIPGWLTVDPKALSIRIVSEPKPEELPQNIELSLIVEFYSR</sequence>
<proteinExistence type="inferred from homology"/>
<dbReference type="InterPro" id="IPR022801">
    <property type="entry name" value="Ribosomal_uS4"/>
</dbReference>
<dbReference type="GO" id="GO:0015935">
    <property type="term" value="C:small ribosomal subunit"/>
    <property type="evidence" value="ECO:0007669"/>
    <property type="project" value="InterPro"/>
</dbReference>
<keyword evidence="3 7" id="KW-0694">RNA-binding</keyword>
<dbReference type="Gene3D" id="1.10.1050.10">
    <property type="entry name" value="Ribosomal Protein S4 Delta 41, Chain A, domain 1"/>
    <property type="match status" value="1"/>
</dbReference>
<evidence type="ECO:0000256" key="3">
    <source>
        <dbReference type="ARBA" id="ARBA00022884"/>
    </source>
</evidence>
<feature type="domain" description="Small ribosomal subunit protein uS4 N-terminal" evidence="11">
    <location>
        <begin position="3"/>
        <end position="93"/>
    </location>
</feature>
<evidence type="ECO:0000313" key="13">
    <source>
        <dbReference type="Proteomes" id="UP000177817"/>
    </source>
</evidence>
<dbReference type="SMART" id="SM00363">
    <property type="entry name" value="S4"/>
    <property type="match status" value="1"/>
</dbReference>
<dbReference type="PANTHER" id="PTHR11831">
    <property type="entry name" value="30S 40S RIBOSOMAL PROTEIN"/>
    <property type="match status" value="1"/>
</dbReference>
<comment type="function">
    <text evidence="7">With S5 and S12 plays an important role in translational accuracy.</text>
</comment>
<comment type="caution">
    <text evidence="12">The sequence shown here is derived from an EMBL/GenBank/DDBJ whole genome shotgun (WGS) entry which is preliminary data.</text>
</comment>
<protein>
    <recommendedName>
        <fullName evidence="6 7">Small ribosomal subunit protein uS4</fullName>
    </recommendedName>
</protein>
<organism evidence="12 13">
    <name type="scientific">Candidatus Komeilibacteria bacterium RIFCSPHIGHO2_01_FULL_52_14</name>
    <dbReference type="NCBI Taxonomy" id="1798549"/>
    <lineage>
        <taxon>Bacteria</taxon>
        <taxon>Candidatus Komeiliibacteriota</taxon>
    </lineage>
</organism>
<dbReference type="PROSITE" id="PS00632">
    <property type="entry name" value="RIBOSOMAL_S4"/>
    <property type="match status" value="1"/>
</dbReference>
<dbReference type="InterPro" id="IPR005709">
    <property type="entry name" value="Ribosomal_uS4_bac-type"/>
</dbReference>
<dbReference type="Pfam" id="PF01479">
    <property type="entry name" value="S4"/>
    <property type="match status" value="1"/>
</dbReference>
<dbReference type="InterPro" id="IPR002942">
    <property type="entry name" value="S4_RNA-bd"/>
</dbReference>
<dbReference type="AlphaFoldDB" id="A0A1G2BL28"/>
<evidence type="ECO:0000259" key="11">
    <source>
        <dbReference type="SMART" id="SM01390"/>
    </source>
</evidence>
<keyword evidence="5 7" id="KW-0687">Ribonucleoprotein</keyword>
<keyword evidence="4 7" id="KW-0689">Ribosomal protein</keyword>
<dbReference type="GO" id="GO:0042274">
    <property type="term" value="P:ribosomal small subunit biogenesis"/>
    <property type="evidence" value="ECO:0007669"/>
    <property type="project" value="TreeGrafter"/>
</dbReference>
<evidence type="ECO:0000256" key="6">
    <source>
        <dbReference type="ARBA" id="ARBA00035254"/>
    </source>
</evidence>
<dbReference type="EMBL" id="MHKK01000022">
    <property type="protein sequence ID" value="OGY89871.1"/>
    <property type="molecule type" value="Genomic_DNA"/>
</dbReference>
<dbReference type="InterPro" id="IPR036986">
    <property type="entry name" value="S4_RNA-bd_sf"/>
</dbReference>
<dbReference type="NCBIfam" id="TIGR01017">
    <property type="entry name" value="rpsD_bact"/>
    <property type="match status" value="1"/>
</dbReference>
<keyword evidence="2 7" id="KW-0699">rRNA-binding</keyword>
<feature type="region of interest" description="Disordered" evidence="9">
    <location>
        <begin position="31"/>
        <end position="51"/>
    </location>
</feature>
<dbReference type="FunFam" id="3.10.290.10:FF:000001">
    <property type="entry name" value="30S ribosomal protein S4"/>
    <property type="match status" value="1"/>
</dbReference>
<dbReference type="NCBIfam" id="NF003717">
    <property type="entry name" value="PRK05327.1"/>
    <property type="match status" value="1"/>
</dbReference>
<dbReference type="SMART" id="SM01390">
    <property type="entry name" value="Ribosomal_S4"/>
    <property type="match status" value="1"/>
</dbReference>
<dbReference type="PANTHER" id="PTHR11831:SF4">
    <property type="entry name" value="SMALL RIBOSOMAL SUBUNIT PROTEIN US4M"/>
    <property type="match status" value="1"/>
</dbReference>
<dbReference type="CDD" id="cd00165">
    <property type="entry name" value="S4"/>
    <property type="match status" value="1"/>
</dbReference>
<dbReference type="GO" id="GO:0003735">
    <property type="term" value="F:structural constituent of ribosome"/>
    <property type="evidence" value="ECO:0007669"/>
    <property type="project" value="InterPro"/>
</dbReference>
<evidence type="ECO:0000256" key="1">
    <source>
        <dbReference type="ARBA" id="ARBA00007465"/>
    </source>
</evidence>
<dbReference type="GO" id="GO:0006412">
    <property type="term" value="P:translation"/>
    <property type="evidence" value="ECO:0007669"/>
    <property type="project" value="UniProtKB-UniRule"/>
</dbReference>
<feature type="domain" description="RNA-binding S4" evidence="10">
    <location>
        <begin position="94"/>
        <end position="161"/>
    </location>
</feature>
<comment type="similarity">
    <text evidence="1 7 8">Belongs to the universal ribosomal protein uS4 family.</text>
</comment>
<dbReference type="Pfam" id="PF00163">
    <property type="entry name" value="Ribosomal_S4"/>
    <property type="match status" value="1"/>
</dbReference>
<comment type="subunit">
    <text evidence="7">Part of the 30S ribosomal subunit. Contacts protein S5. The interaction surface between S4 and S5 is involved in control of translational fidelity.</text>
</comment>
<dbReference type="PROSITE" id="PS50889">
    <property type="entry name" value="S4"/>
    <property type="match status" value="1"/>
</dbReference>
<evidence type="ECO:0000256" key="4">
    <source>
        <dbReference type="ARBA" id="ARBA00022980"/>
    </source>
</evidence>
<name>A0A1G2BL28_9BACT</name>
<dbReference type="Proteomes" id="UP000177817">
    <property type="component" value="Unassembled WGS sequence"/>
</dbReference>
<dbReference type="InterPro" id="IPR001912">
    <property type="entry name" value="Ribosomal_uS4_N"/>
</dbReference>
<dbReference type="InterPro" id="IPR018079">
    <property type="entry name" value="Ribosomal_uS4_CS"/>
</dbReference>
<evidence type="ECO:0000256" key="7">
    <source>
        <dbReference type="HAMAP-Rule" id="MF_01306"/>
    </source>
</evidence>
<dbReference type="Gene3D" id="3.10.290.10">
    <property type="entry name" value="RNA-binding S4 domain"/>
    <property type="match status" value="1"/>
</dbReference>